<evidence type="ECO:0000256" key="1">
    <source>
        <dbReference type="ARBA" id="ARBA00005591"/>
    </source>
</evidence>
<keyword evidence="8" id="KW-1185">Reference proteome</keyword>
<evidence type="ECO:0000259" key="6">
    <source>
        <dbReference type="Pfam" id="PF01625"/>
    </source>
</evidence>
<dbReference type="HAMAP" id="MF_01401">
    <property type="entry name" value="MsrA"/>
    <property type="match status" value="1"/>
</dbReference>
<keyword evidence="3" id="KW-0560">Oxidoreductase</keyword>
<evidence type="ECO:0000256" key="4">
    <source>
        <dbReference type="ARBA" id="ARBA00030273"/>
    </source>
</evidence>
<feature type="domain" description="Peptide methionine sulphoxide reductase MsrA" evidence="6">
    <location>
        <begin position="36"/>
        <end position="185"/>
    </location>
</feature>
<dbReference type="GO" id="GO:0008113">
    <property type="term" value="F:peptide-methionine (S)-S-oxide reductase activity"/>
    <property type="evidence" value="ECO:0007669"/>
    <property type="project" value="UniProtKB-EC"/>
</dbReference>
<dbReference type="EC" id="1.8.4.11" evidence="2"/>
<proteinExistence type="inferred from homology"/>
<gene>
    <name evidence="7" type="ORF">Cni_G27284</name>
</gene>
<accession>A0AAQ3L3K1</accession>
<dbReference type="NCBIfam" id="TIGR00401">
    <property type="entry name" value="msrA"/>
    <property type="match status" value="1"/>
</dbReference>
<dbReference type="InterPro" id="IPR036509">
    <property type="entry name" value="Met_Sox_Rdtase_MsrA_sf"/>
</dbReference>
<evidence type="ECO:0000256" key="2">
    <source>
        <dbReference type="ARBA" id="ARBA00012502"/>
    </source>
</evidence>
<name>A0AAQ3L3K1_9LILI</name>
<comment type="similarity">
    <text evidence="1">Belongs to the MsrA Met sulfoxide reductase family.</text>
</comment>
<dbReference type="Proteomes" id="UP001327560">
    <property type="component" value="Chromosome 9"/>
</dbReference>
<dbReference type="GO" id="GO:0034599">
    <property type="term" value="P:cellular response to oxidative stress"/>
    <property type="evidence" value="ECO:0007669"/>
    <property type="project" value="TreeGrafter"/>
</dbReference>
<dbReference type="Gene3D" id="3.30.1060.10">
    <property type="entry name" value="Peptide methionine sulphoxide reductase MsrA"/>
    <property type="match status" value="1"/>
</dbReference>
<evidence type="ECO:0000256" key="5">
    <source>
        <dbReference type="ARBA" id="ARBA00030643"/>
    </source>
</evidence>
<evidence type="ECO:0000313" key="7">
    <source>
        <dbReference type="EMBL" id="WOL18487.1"/>
    </source>
</evidence>
<dbReference type="EMBL" id="CP136898">
    <property type="protein sequence ID" value="WOL18487.1"/>
    <property type="molecule type" value="Genomic_DNA"/>
</dbReference>
<evidence type="ECO:0000313" key="8">
    <source>
        <dbReference type="Proteomes" id="UP001327560"/>
    </source>
</evidence>
<dbReference type="InterPro" id="IPR002569">
    <property type="entry name" value="Met_Sox_Rdtase_MsrA_dom"/>
</dbReference>
<sequence length="270" mass="31144">MTYELLPKSQSHIHDEYPQQSATSLPELPPLEFLGEAIFAAGSFWQLDSAFCRSNGEVRTATGYFGGNLKKPTYREVVQGWTGHTEAVRVTYDKRETSYKALCRVFWASHDPTEKEYLEFGIRTHHKSAIFYSNEEEKKQAQQSKVEQQMKLDRRIVTKITHLSSSDSEFYLAESCHQKYDLQKDHMRLCESLSLRSAQQFADSYLACKLNGIISGAKKISIADDLKDFLRTYQLSQETKLVLETMILDLRVEHALQLTNIQEIPKDKKF</sequence>
<dbReference type="SUPFAM" id="SSF55068">
    <property type="entry name" value="Peptide methionine sulfoxide reductase"/>
    <property type="match status" value="1"/>
</dbReference>
<dbReference type="GO" id="GO:0005737">
    <property type="term" value="C:cytoplasm"/>
    <property type="evidence" value="ECO:0007669"/>
    <property type="project" value="TreeGrafter"/>
</dbReference>
<protein>
    <recommendedName>
        <fullName evidence="2">peptide-methionine (S)-S-oxide reductase</fullName>
        <ecNumber evidence="2">1.8.4.11</ecNumber>
    </recommendedName>
    <alternativeName>
        <fullName evidence="5">Peptide-methionine (S)-S-oxide reductase</fullName>
    </alternativeName>
    <alternativeName>
        <fullName evidence="4">Protein-methionine-S-oxide reductase</fullName>
    </alternativeName>
</protein>
<dbReference type="Pfam" id="PF01625">
    <property type="entry name" value="PMSR"/>
    <property type="match status" value="1"/>
</dbReference>
<dbReference type="PANTHER" id="PTHR42799">
    <property type="entry name" value="MITOCHONDRIAL PEPTIDE METHIONINE SULFOXIDE REDUCTASE"/>
    <property type="match status" value="1"/>
</dbReference>
<organism evidence="7 8">
    <name type="scientific">Canna indica</name>
    <name type="common">Indian-shot</name>
    <dbReference type="NCBI Taxonomy" id="4628"/>
    <lineage>
        <taxon>Eukaryota</taxon>
        <taxon>Viridiplantae</taxon>
        <taxon>Streptophyta</taxon>
        <taxon>Embryophyta</taxon>
        <taxon>Tracheophyta</taxon>
        <taxon>Spermatophyta</taxon>
        <taxon>Magnoliopsida</taxon>
        <taxon>Liliopsida</taxon>
        <taxon>Zingiberales</taxon>
        <taxon>Cannaceae</taxon>
        <taxon>Canna</taxon>
    </lineage>
</organism>
<dbReference type="PANTHER" id="PTHR42799:SF26">
    <property type="entry name" value="PEPTIDE-METHIONINE (S)-S-OXIDE REDUCTASE"/>
    <property type="match status" value="1"/>
</dbReference>
<dbReference type="InterPro" id="IPR050162">
    <property type="entry name" value="MsrA_MetSO_reductase"/>
</dbReference>
<evidence type="ECO:0000256" key="3">
    <source>
        <dbReference type="ARBA" id="ARBA00023002"/>
    </source>
</evidence>
<reference evidence="7 8" key="1">
    <citation type="submission" date="2023-10" db="EMBL/GenBank/DDBJ databases">
        <title>Chromosome-scale genome assembly provides insights into flower coloration mechanisms of Canna indica.</title>
        <authorList>
            <person name="Li C."/>
        </authorList>
    </citation>
    <scope>NUCLEOTIDE SEQUENCE [LARGE SCALE GENOMIC DNA]</scope>
    <source>
        <tissue evidence="7">Flower</tissue>
    </source>
</reference>
<dbReference type="AlphaFoldDB" id="A0AAQ3L3K1"/>